<dbReference type="CDD" id="cd00609">
    <property type="entry name" value="AAT_like"/>
    <property type="match status" value="1"/>
</dbReference>
<dbReference type="AlphaFoldDB" id="A0A1J4JSD7"/>
<dbReference type="FunFam" id="3.40.640.10:FF:000012">
    <property type="entry name" value="alanine aminotransferase 2"/>
    <property type="match status" value="1"/>
</dbReference>
<dbReference type="PANTHER" id="PTHR11751">
    <property type="entry name" value="ALANINE AMINOTRANSFERASE"/>
    <property type="match status" value="1"/>
</dbReference>
<dbReference type="PANTHER" id="PTHR11751:SF29">
    <property type="entry name" value="ALANINE TRANSAMINASE"/>
    <property type="match status" value="1"/>
</dbReference>
<keyword evidence="4" id="KW-0808">Transferase</keyword>
<comment type="caution">
    <text evidence="8">The sequence shown here is derived from an EMBL/GenBank/DDBJ whole genome shotgun (WGS) entry which is preliminary data.</text>
</comment>
<proteinExistence type="inferred from homology"/>
<evidence type="ECO:0000256" key="1">
    <source>
        <dbReference type="ARBA" id="ARBA00001933"/>
    </source>
</evidence>
<keyword evidence="5" id="KW-0663">Pyridoxal phosphate</keyword>
<name>A0A1J4JSD7_9EUKA</name>
<dbReference type="Gene3D" id="3.40.640.10">
    <property type="entry name" value="Type I PLP-dependent aspartate aminotransferase-like (Major domain)"/>
    <property type="match status" value="1"/>
</dbReference>
<dbReference type="InterPro" id="IPR004839">
    <property type="entry name" value="Aminotransferase_I/II_large"/>
</dbReference>
<evidence type="ECO:0000259" key="7">
    <source>
        <dbReference type="Pfam" id="PF00155"/>
    </source>
</evidence>
<evidence type="ECO:0000256" key="5">
    <source>
        <dbReference type="ARBA" id="ARBA00022898"/>
    </source>
</evidence>
<sequence>MALSSIASRTPSSRMFAQALRPSPGPFDFPCINQLVVKAEHAVRGAIVTRANKIRTRMAKGEKFPFNSVIPCNIGNPFAVGKHEITFPRQFVAACELASLRKDNTLPAEVRERAIEMLAHTPGGLGAYSASNGIELVRQHVAEYIGLRDGYPADPDDIFLVNGGSQAVEFLIKLIVANKDVGVLLPYPTYSLYTAEIDMMDGHSIPYYLDEDSLWETKISELERAYKEAYDKGIDVRALVVINPGNPTGNVISKQMVEQMVDFAEANNLMIIADEVYQTNIYDKNRPFVSFKKIVMNKRSKAPLVSLNSISKGFLGECGHRGGYVEFHNCSEESKGQFLKLASISLSPNGVGQILVDTLVKPPTSFECKTIWERETTAEIKSLGRKAKLLQTALNKLPGIKTNPSNGAMYLFPRVELPEKAIEAASKTVIDGKVVKPDMLWAMELLDNTGIIVVPGSGFGQVPGTYHFRITFLPEPEIMDSVIERITDFQNKFMEKYS</sequence>
<evidence type="ECO:0000256" key="4">
    <source>
        <dbReference type="ARBA" id="ARBA00022679"/>
    </source>
</evidence>
<dbReference type="Pfam" id="PF00155">
    <property type="entry name" value="Aminotran_1_2"/>
    <property type="match status" value="1"/>
</dbReference>
<comment type="similarity">
    <text evidence="6">Belongs to the class-I pyridoxal-phosphate-dependent aminotransferase family. Alanine aminotransferase subfamily.</text>
</comment>
<evidence type="ECO:0000256" key="3">
    <source>
        <dbReference type="ARBA" id="ARBA00022576"/>
    </source>
</evidence>
<dbReference type="UniPathway" id="UPA00528">
    <property type="reaction ID" value="UER00586"/>
</dbReference>
<dbReference type="EMBL" id="MLAK01000955">
    <property type="protein sequence ID" value="OHT00438.1"/>
    <property type="molecule type" value="Genomic_DNA"/>
</dbReference>
<dbReference type="SUPFAM" id="SSF53383">
    <property type="entry name" value="PLP-dependent transferases"/>
    <property type="match status" value="1"/>
</dbReference>
<evidence type="ECO:0000256" key="2">
    <source>
        <dbReference type="ARBA" id="ARBA00011738"/>
    </source>
</evidence>
<dbReference type="InterPro" id="IPR015421">
    <property type="entry name" value="PyrdxlP-dep_Trfase_major"/>
</dbReference>
<comment type="subunit">
    <text evidence="2">Homodimer.</text>
</comment>
<feature type="domain" description="Aminotransferase class I/classII large" evidence="7">
    <location>
        <begin position="104"/>
        <end position="486"/>
    </location>
</feature>
<comment type="cofactor">
    <cofactor evidence="1">
        <name>pyridoxal 5'-phosphate</name>
        <dbReference type="ChEBI" id="CHEBI:597326"/>
    </cofactor>
</comment>
<dbReference type="VEuPathDB" id="TrichDB:TRFO_32895"/>
<dbReference type="GO" id="GO:0030170">
    <property type="term" value="F:pyridoxal phosphate binding"/>
    <property type="evidence" value="ECO:0007669"/>
    <property type="project" value="InterPro"/>
</dbReference>
<dbReference type="Proteomes" id="UP000179807">
    <property type="component" value="Unassembled WGS sequence"/>
</dbReference>
<dbReference type="FunFam" id="3.90.1150.10:FF:000151">
    <property type="entry name" value="Alanine aminotransferase 2"/>
    <property type="match status" value="1"/>
</dbReference>
<dbReference type="Gene3D" id="3.90.1150.10">
    <property type="entry name" value="Aspartate Aminotransferase, domain 1"/>
    <property type="match status" value="1"/>
</dbReference>
<protein>
    <submittedName>
        <fullName evidence="8">Aminotransferase, classes I and II family protein</fullName>
    </submittedName>
</protein>
<evidence type="ECO:0000313" key="9">
    <source>
        <dbReference type="Proteomes" id="UP000179807"/>
    </source>
</evidence>
<dbReference type="Gene3D" id="1.10.287.1970">
    <property type="match status" value="1"/>
</dbReference>
<evidence type="ECO:0000313" key="8">
    <source>
        <dbReference type="EMBL" id="OHT00438.1"/>
    </source>
</evidence>
<accession>A0A1J4JSD7</accession>
<dbReference type="InterPro" id="IPR015422">
    <property type="entry name" value="PyrdxlP-dep_Trfase_small"/>
</dbReference>
<gene>
    <name evidence="8" type="ORF">TRFO_32895</name>
</gene>
<dbReference type="GO" id="GO:0004021">
    <property type="term" value="F:L-alanine:2-oxoglutarate aminotransferase activity"/>
    <property type="evidence" value="ECO:0007669"/>
    <property type="project" value="TreeGrafter"/>
</dbReference>
<dbReference type="GO" id="GO:0042853">
    <property type="term" value="P:L-alanine catabolic process"/>
    <property type="evidence" value="ECO:0007669"/>
    <property type="project" value="UniProtKB-UniPathway"/>
</dbReference>
<dbReference type="RefSeq" id="XP_068353574.1">
    <property type="nucleotide sequence ID" value="XM_068508752.1"/>
</dbReference>
<keyword evidence="9" id="KW-1185">Reference proteome</keyword>
<dbReference type="InterPro" id="IPR045088">
    <property type="entry name" value="ALAT1/2-like"/>
</dbReference>
<dbReference type="InterPro" id="IPR015424">
    <property type="entry name" value="PyrdxlP-dep_Trfase"/>
</dbReference>
<evidence type="ECO:0000256" key="6">
    <source>
        <dbReference type="ARBA" id="ARBA00025785"/>
    </source>
</evidence>
<dbReference type="OrthoDB" id="1732682at2759"/>
<reference evidence="8" key="1">
    <citation type="submission" date="2016-10" db="EMBL/GenBank/DDBJ databases">
        <authorList>
            <person name="Benchimol M."/>
            <person name="Almeida L.G."/>
            <person name="Vasconcelos A.T."/>
            <person name="Perreira-Neves A."/>
            <person name="Rosa I.A."/>
            <person name="Tasca T."/>
            <person name="Bogo M.R."/>
            <person name="de Souza W."/>
        </authorList>
    </citation>
    <scope>NUCLEOTIDE SEQUENCE [LARGE SCALE GENOMIC DNA]</scope>
    <source>
        <strain evidence="8">K</strain>
    </source>
</reference>
<keyword evidence="3 8" id="KW-0032">Aminotransferase</keyword>
<dbReference type="GeneID" id="94843456"/>
<organism evidence="8 9">
    <name type="scientific">Tritrichomonas foetus</name>
    <dbReference type="NCBI Taxonomy" id="1144522"/>
    <lineage>
        <taxon>Eukaryota</taxon>
        <taxon>Metamonada</taxon>
        <taxon>Parabasalia</taxon>
        <taxon>Tritrichomonadida</taxon>
        <taxon>Tritrichomonadidae</taxon>
        <taxon>Tritrichomonas</taxon>
    </lineage>
</organism>